<feature type="signal peptide" evidence="2">
    <location>
        <begin position="1"/>
        <end position="21"/>
    </location>
</feature>
<evidence type="ECO:0000256" key="1">
    <source>
        <dbReference type="ARBA" id="ARBA00022801"/>
    </source>
</evidence>
<evidence type="ECO:0000313" key="3">
    <source>
        <dbReference type="EMBL" id="KGJ03781.1"/>
    </source>
</evidence>
<dbReference type="Proteomes" id="UP000182312">
    <property type="component" value="Unassembled WGS sequence"/>
</dbReference>
<feature type="chain" id="PRO_5010409340" evidence="2">
    <location>
        <begin position="22"/>
        <end position="298"/>
    </location>
</feature>
<dbReference type="EMBL" id="FOJO01000016">
    <property type="protein sequence ID" value="SFA56834.1"/>
    <property type="molecule type" value="Genomic_DNA"/>
</dbReference>
<dbReference type="InterPro" id="IPR001087">
    <property type="entry name" value="GDSL"/>
</dbReference>
<dbReference type="CDD" id="cd01846">
    <property type="entry name" value="fatty_acyltransferase_like"/>
    <property type="match status" value="1"/>
</dbReference>
<keyword evidence="5" id="KW-1185">Reference proteome</keyword>
<evidence type="ECO:0000313" key="4">
    <source>
        <dbReference type="EMBL" id="SFA56834.1"/>
    </source>
</evidence>
<evidence type="ECO:0000313" key="6">
    <source>
        <dbReference type="Proteomes" id="UP000182312"/>
    </source>
</evidence>
<reference evidence="3 5" key="1">
    <citation type="submission" date="2014-09" db="EMBL/GenBank/DDBJ databases">
        <authorList>
            <person name="McGinnis J.M."/>
            <person name="Wolfgang W.J."/>
        </authorList>
    </citation>
    <scope>NUCLEOTIDE SEQUENCE [LARGE SCALE GENOMIC DNA]</scope>
    <source>
        <strain evidence="3 5">JCM 14014</strain>
    </source>
</reference>
<keyword evidence="1" id="KW-0378">Hydrolase</keyword>
<dbReference type="PANTHER" id="PTHR45648:SF22">
    <property type="entry name" value="GDSL LIPASE_ACYLHYDROLASE FAMILY PROTEIN (AFU_ORTHOLOGUE AFUA_4G14700)"/>
    <property type="match status" value="1"/>
</dbReference>
<proteinExistence type="predicted"/>
<dbReference type="GO" id="GO:0016788">
    <property type="term" value="F:hydrolase activity, acting on ester bonds"/>
    <property type="evidence" value="ECO:0007669"/>
    <property type="project" value="InterPro"/>
</dbReference>
<evidence type="ECO:0000256" key="2">
    <source>
        <dbReference type="SAM" id="SignalP"/>
    </source>
</evidence>
<protein>
    <submittedName>
        <fullName evidence="4">Phospholipase/lecithinase/hemolysin</fullName>
    </submittedName>
</protein>
<organism evidence="3 5">
    <name type="scientific">Paracoccus halophilus</name>
    <dbReference type="NCBI Taxonomy" id="376733"/>
    <lineage>
        <taxon>Bacteria</taxon>
        <taxon>Pseudomonadati</taxon>
        <taxon>Pseudomonadota</taxon>
        <taxon>Alphaproteobacteria</taxon>
        <taxon>Rhodobacterales</taxon>
        <taxon>Paracoccaceae</taxon>
        <taxon>Paracoccus</taxon>
    </lineage>
</organism>
<reference evidence="4 6" key="3">
    <citation type="submission" date="2016-10" db="EMBL/GenBank/DDBJ databases">
        <authorList>
            <person name="de Groot N.N."/>
        </authorList>
    </citation>
    <scope>NUCLEOTIDE SEQUENCE [LARGE SCALE GENOMIC DNA]</scope>
    <source>
        <strain evidence="4 6">CGMCC 1.6117</strain>
    </source>
</reference>
<name>A0A099F0K3_9RHOB</name>
<dbReference type="PANTHER" id="PTHR45648">
    <property type="entry name" value="GDSL LIPASE/ACYLHYDROLASE FAMILY PROTEIN (AFU_ORTHOLOGUE AFUA_4G14700)"/>
    <property type="match status" value="1"/>
</dbReference>
<dbReference type="Pfam" id="PF00657">
    <property type="entry name" value="Lipase_GDSL"/>
    <property type="match status" value="1"/>
</dbReference>
<dbReference type="Gene3D" id="3.40.50.1110">
    <property type="entry name" value="SGNH hydrolase"/>
    <property type="match status" value="1"/>
</dbReference>
<accession>A0A099F0K3</accession>
<dbReference type="OrthoDB" id="5292073at2"/>
<gene>
    <name evidence="3" type="ORF">IT41_12635</name>
    <name evidence="4" type="ORF">SAMN04487972_11610</name>
</gene>
<reference evidence="3 5" key="2">
    <citation type="submission" date="2014-10" db="EMBL/GenBank/DDBJ databases">
        <title>Paracoccus sanguinis sp. nov., isolated from clinical specimens of New York State patients.</title>
        <authorList>
            <person name="Mingle L.A."/>
            <person name="Cole J.A."/>
            <person name="Lapierre P."/>
            <person name="Musser K.A."/>
        </authorList>
    </citation>
    <scope>NUCLEOTIDE SEQUENCE [LARGE SCALE GENOMIC DNA]</scope>
    <source>
        <strain evidence="3 5">JCM 14014</strain>
    </source>
</reference>
<dbReference type="eggNOG" id="COG3240">
    <property type="taxonomic scope" value="Bacteria"/>
</dbReference>
<dbReference type="InterPro" id="IPR036514">
    <property type="entry name" value="SGNH_hydro_sf"/>
</dbReference>
<sequence>MRKHVLALSLVGILFSTSASAERFTELVTFSAAFSDIGNYYTESGTTRPEPFYQNRSTNGPVAVEVMADLMGLSAAPSLHLTQEEGGSNFSVFDATASGNGPHDVPAQVDAFLSRNDGKADPGALYFIFLGGNDVIKAFAEPDPAVGQEILNDAVATIETQMHRLADAGAKTFYAPDFVDVGKSPAAVNRGAEAVAYGTKLSEQWNRDFDAMLDRVEQRDGIEIIRWSFNDFTENVLRNGDEFGIMNTTESCVAKGRDCDFESYVYLDDVYPTARVHRLLGIGLAMGLLMREKEGAVQ</sequence>
<keyword evidence="2" id="KW-0732">Signal</keyword>
<dbReference type="STRING" id="376733.SAMN04487972_11610"/>
<evidence type="ECO:0000313" key="5">
    <source>
        <dbReference type="Proteomes" id="UP000029846"/>
    </source>
</evidence>
<dbReference type="AlphaFoldDB" id="A0A099F0K3"/>
<dbReference type="InterPro" id="IPR051058">
    <property type="entry name" value="GDSL_Est/Lipase"/>
</dbReference>
<dbReference type="Proteomes" id="UP000029846">
    <property type="component" value="Unassembled WGS sequence"/>
</dbReference>
<dbReference type="EMBL" id="JRKN01000017">
    <property type="protein sequence ID" value="KGJ03781.1"/>
    <property type="molecule type" value="Genomic_DNA"/>
</dbReference>
<dbReference type="RefSeq" id="WP_074948116.1">
    <property type="nucleotide sequence ID" value="NZ_FOJO01000016.1"/>
</dbReference>